<proteinExistence type="inferred from homology"/>
<dbReference type="PATRIC" id="fig|360411.5.peg.477"/>
<dbReference type="RefSeq" id="WP_061913075.1">
    <property type="nucleotide sequence ID" value="NZ_DF967971.1"/>
</dbReference>
<dbReference type="EC" id="3.6.1.66" evidence="10"/>
<dbReference type="InterPro" id="IPR002637">
    <property type="entry name" value="RdgB/HAM1"/>
</dbReference>
<name>A0A0P6Y8S2_9CHLR</name>
<dbReference type="GO" id="GO:0036222">
    <property type="term" value="F:XTP diphosphatase activity"/>
    <property type="evidence" value="ECO:0007669"/>
    <property type="project" value="UniProtKB-UniRule"/>
</dbReference>
<dbReference type="GO" id="GO:0000166">
    <property type="term" value="F:nucleotide binding"/>
    <property type="evidence" value="ECO:0007669"/>
    <property type="project" value="UniProtKB-KW"/>
</dbReference>
<feature type="active site" description="Proton acceptor" evidence="10">
    <location>
        <position position="69"/>
    </location>
</feature>
<organism evidence="12 13">
    <name type="scientific">Bellilinea caldifistulae</name>
    <dbReference type="NCBI Taxonomy" id="360411"/>
    <lineage>
        <taxon>Bacteria</taxon>
        <taxon>Bacillati</taxon>
        <taxon>Chloroflexota</taxon>
        <taxon>Anaerolineae</taxon>
        <taxon>Anaerolineales</taxon>
        <taxon>Anaerolineaceae</taxon>
        <taxon>Bellilinea</taxon>
    </lineage>
</organism>
<dbReference type="HAMAP" id="MF_01405">
    <property type="entry name" value="Non_canon_purine_NTPase"/>
    <property type="match status" value="1"/>
</dbReference>
<dbReference type="GO" id="GO:0009146">
    <property type="term" value="P:purine nucleoside triphosphate catabolic process"/>
    <property type="evidence" value="ECO:0007669"/>
    <property type="project" value="UniProtKB-UniRule"/>
</dbReference>
<dbReference type="GO" id="GO:0017111">
    <property type="term" value="F:ribonucleoside triphosphate phosphatase activity"/>
    <property type="evidence" value="ECO:0007669"/>
    <property type="project" value="InterPro"/>
</dbReference>
<evidence type="ECO:0000256" key="10">
    <source>
        <dbReference type="HAMAP-Rule" id="MF_01405"/>
    </source>
</evidence>
<dbReference type="STRING" id="360411.AC812_01455"/>
<evidence type="ECO:0000256" key="3">
    <source>
        <dbReference type="ARBA" id="ARBA00022723"/>
    </source>
</evidence>
<comment type="function">
    <text evidence="10">Pyrophosphatase that catalyzes the hydrolysis of nucleoside triphosphates to their monophosphate derivatives, with a high preference for the non-canonical purine nucleotides XTP (xanthosine triphosphate), dITP (deoxyinosine triphosphate) and ITP. Seems to function as a house-cleaning enzyme that removes non-canonical purine nucleotides from the nucleotide pool, thus preventing their incorporation into DNA/RNA and avoiding chromosomal lesions.</text>
</comment>
<evidence type="ECO:0000256" key="7">
    <source>
        <dbReference type="ARBA" id="ARBA00023080"/>
    </source>
</evidence>
<evidence type="ECO:0000313" key="12">
    <source>
        <dbReference type="EMBL" id="KPL78119.1"/>
    </source>
</evidence>
<dbReference type="Proteomes" id="UP000050514">
    <property type="component" value="Unassembled WGS sequence"/>
</dbReference>
<dbReference type="Gene3D" id="3.90.950.10">
    <property type="match status" value="1"/>
</dbReference>
<dbReference type="NCBIfam" id="TIGR00042">
    <property type="entry name" value="RdgB/HAM1 family non-canonical purine NTP pyrophosphatase"/>
    <property type="match status" value="1"/>
</dbReference>
<sequence length="203" mass="21885">MKLLIATNNPGKMREIQAILSGLPLELVTPAAVGLVLEVEESGASYAENAALKARAFAAASGLVSLADDSGLEVEALNNEPGIRSARFAPQPAATDADRRAYLLERLRGIPHPPGDPGWRAHFHCTVAIATPAGQVNFAEGRCDGFIIGEERGTNGFGYDPLFFMPEWNATMAELSEETKNQISHRARALRNALPILQKLLRE</sequence>
<comment type="catalytic activity">
    <reaction evidence="9 10">
        <text>XTP + H2O = XMP + diphosphate + H(+)</text>
        <dbReference type="Rhea" id="RHEA:28610"/>
        <dbReference type="ChEBI" id="CHEBI:15377"/>
        <dbReference type="ChEBI" id="CHEBI:15378"/>
        <dbReference type="ChEBI" id="CHEBI:33019"/>
        <dbReference type="ChEBI" id="CHEBI:57464"/>
        <dbReference type="ChEBI" id="CHEBI:61314"/>
        <dbReference type="EC" id="3.6.1.66"/>
    </reaction>
</comment>
<keyword evidence="6 10" id="KW-0460">Magnesium</keyword>
<dbReference type="InterPro" id="IPR020922">
    <property type="entry name" value="dITP/XTP_pyrophosphatase"/>
</dbReference>
<comment type="similarity">
    <text evidence="1 10 11">Belongs to the HAM1 NTPase family.</text>
</comment>
<keyword evidence="4 10" id="KW-0547">Nucleotide-binding</keyword>
<evidence type="ECO:0000256" key="4">
    <source>
        <dbReference type="ARBA" id="ARBA00022741"/>
    </source>
</evidence>
<gene>
    <name evidence="12" type="ORF">AC812_01455</name>
</gene>
<dbReference type="OrthoDB" id="9807456at2"/>
<dbReference type="GO" id="GO:0009117">
    <property type="term" value="P:nucleotide metabolic process"/>
    <property type="evidence" value="ECO:0007669"/>
    <property type="project" value="UniProtKB-KW"/>
</dbReference>
<evidence type="ECO:0000256" key="6">
    <source>
        <dbReference type="ARBA" id="ARBA00022842"/>
    </source>
</evidence>
<dbReference type="PANTHER" id="PTHR11067:SF9">
    <property type="entry name" value="INOSINE TRIPHOSPHATE PYROPHOSPHATASE"/>
    <property type="match status" value="1"/>
</dbReference>
<evidence type="ECO:0000256" key="11">
    <source>
        <dbReference type="RuleBase" id="RU003781"/>
    </source>
</evidence>
<keyword evidence="5 10" id="KW-0378">Hydrolase</keyword>
<feature type="binding site" evidence="10">
    <location>
        <begin position="157"/>
        <end position="160"/>
    </location>
    <ligand>
        <name>substrate</name>
    </ligand>
</feature>
<comment type="cofactor">
    <cofactor evidence="10">
        <name>Mg(2+)</name>
        <dbReference type="ChEBI" id="CHEBI:18420"/>
    </cofactor>
    <text evidence="10">Binds 1 Mg(2+) ion per subunit.</text>
</comment>
<evidence type="ECO:0000256" key="9">
    <source>
        <dbReference type="ARBA" id="ARBA00052017"/>
    </source>
</evidence>
<keyword evidence="7 10" id="KW-0546">Nucleotide metabolism</keyword>
<keyword evidence="3 10" id="KW-0479">Metal-binding</keyword>
<dbReference type="EMBL" id="LGHJ01000006">
    <property type="protein sequence ID" value="KPL78119.1"/>
    <property type="molecule type" value="Genomic_DNA"/>
</dbReference>
<dbReference type="GO" id="GO:0005829">
    <property type="term" value="C:cytosol"/>
    <property type="evidence" value="ECO:0007669"/>
    <property type="project" value="TreeGrafter"/>
</dbReference>
<reference evidence="12 13" key="1">
    <citation type="submission" date="2015-07" db="EMBL/GenBank/DDBJ databases">
        <title>Draft genome of Bellilinea caldifistulae DSM 17877.</title>
        <authorList>
            <person name="Hemp J."/>
            <person name="Ward L.M."/>
            <person name="Pace L.A."/>
            <person name="Fischer W.W."/>
        </authorList>
    </citation>
    <scope>NUCLEOTIDE SEQUENCE [LARGE SCALE GENOMIC DNA]</scope>
    <source>
        <strain evidence="12 13">GOMI-1</strain>
    </source>
</reference>
<dbReference type="CDD" id="cd00515">
    <property type="entry name" value="HAM1"/>
    <property type="match status" value="1"/>
</dbReference>
<evidence type="ECO:0000256" key="5">
    <source>
        <dbReference type="ARBA" id="ARBA00022801"/>
    </source>
</evidence>
<keyword evidence="13" id="KW-1185">Reference proteome</keyword>
<comment type="catalytic activity">
    <reaction evidence="10">
        <text>ITP + H2O = IMP + diphosphate + H(+)</text>
        <dbReference type="Rhea" id="RHEA:29399"/>
        <dbReference type="ChEBI" id="CHEBI:15377"/>
        <dbReference type="ChEBI" id="CHEBI:15378"/>
        <dbReference type="ChEBI" id="CHEBI:33019"/>
        <dbReference type="ChEBI" id="CHEBI:58053"/>
        <dbReference type="ChEBI" id="CHEBI:61402"/>
        <dbReference type="EC" id="3.6.1.66"/>
    </reaction>
</comment>
<comment type="caution">
    <text evidence="12">The sequence shown here is derived from an EMBL/GenBank/DDBJ whole genome shotgun (WGS) entry which is preliminary data.</text>
</comment>
<feature type="binding site" evidence="10">
    <location>
        <begin position="7"/>
        <end position="12"/>
    </location>
    <ligand>
        <name>substrate</name>
    </ligand>
</feature>
<dbReference type="Pfam" id="PF01725">
    <property type="entry name" value="Ham1p_like"/>
    <property type="match status" value="1"/>
</dbReference>
<comment type="subunit">
    <text evidence="2 10">Homodimer.</text>
</comment>
<evidence type="ECO:0000256" key="2">
    <source>
        <dbReference type="ARBA" id="ARBA00011738"/>
    </source>
</evidence>
<accession>A0A0P6Y8S2</accession>
<feature type="binding site" evidence="10">
    <location>
        <begin position="185"/>
        <end position="186"/>
    </location>
    <ligand>
        <name>substrate</name>
    </ligand>
</feature>
<feature type="binding site" evidence="10">
    <location>
        <position position="70"/>
    </location>
    <ligand>
        <name>substrate</name>
    </ligand>
</feature>
<dbReference type="SUPFAM" id="SSF52972">
    <property type="entry name" value="ITPase-like"/>
    <property type="match status" value="1"/>
</dbReference>
<feature type="binding site" evidence="10">
    <location>
        <position position="180"/>
    </location>
    <ligand>
        <name>substrate</name>
    </ligand>
</feature>
<evidence type="ECO:0000256" key="8">
    <source>
        <dbReference type="ARBA" id="ARBA00051875"/>
    </source>
</evidence>
<evidence type="ECO:0000256" key="1">
    <source>
        <dbReference type="ARBA" id="ARBA00008023"/>
    </source>
</evidence>
<dbReference type="PANTHER" id="PTHR11067">
    <property type="entry name" value="INOSINE TRIPHOSPHATE PYROPHOSPHATASE/HAM1 PROTEIN"/>
    <property type="match status" value="1"/>
</dbReference>
<dbReference type="GO" id="GO:0035870">
    <property type="term" value="F:dITP diphosphatase activity"/>
    <property type="evidence" value="ECO:0007669"/>
    <property type="project" value="UniProtKB-UniRule"/>
</dbReference>
<dbReference type="GO" id="GO:0046872">
    <property type="term" value="F:metal ion binding"/>
    <property type="evidence" value="ECO:0007669"/>
    <property type="project" value="UniProtKB-KW"/>
</dbReference>
<dbReference type="FunFam" id="3.90.950.10:FF:000001">
    <property type="entry name" value="dITP/XTP pyrophosphatase"/>
    <property type="match status" value="1"/>
</dbReference>
<feature type="binding site" evidence="10">
    <location>
        <position position="69"/>
    </location>
    <ligand>
        <name>Mg(2+)</name>
        <dbReference type="ChEBI" id="CHEBI:18420"/>
    </ligand>
</feature>
<feature type="binding site" evidence="10">
    <location>
        <position position="40"/>
    </location>
    <ligand>
        <name>Mg(2+)</name>
        <dbReference type="ChEBI" id="CHEBI:18420"/>
    </ligand>
</feature>
<evidence type="ECO:0000313" key="13">
    <source>
        <dbReference type="Proteomes" id="UP000050514"/>
    </source>
</evidence>
<comment type="catalytic activity">
    <reaction evidence="8 10">
        <text>dITP + H2O = dIMP + diphosphate + H(+)</text>
        <dbReference type="Rhea" id="RHEA:28342"/>
        <dbReference type="ChEBI" id="CHEBI:15377"/>
        <dbReference type="ChEBI" id="CHEBI:15378"/>
        <dbReference type="ChEBI" id="CHEBI:33019"/>
        <dbReference type="ChEBI" id="CHEBI:61194"/>
        <dbReference type="ChEBI" id="CHEBI:61382"/>
        <dbReference type="EC" id="3.6.1.66"/>
    </reaction>
</comment>
<dbReference type="GO" id="GO:0036220">
    <property type="term" value="F:ITP diphosphatase activity"/>
    <property type="evidence" value="ECO:0007669"/>
    <property type="project" value="UniProtKB-UniRule"/>
</dbReference>
<protein>
    <recommendedName>
        <fullName evidence="10">dITP/XTP pyrophosphatase</fullName>
        <ecNumber evidence="10">3.6.1.66</ecNumber>
    </recommendedName>
    <alternativeName>
        <fullName evidence="10">Non-canonical purine NTP pyrophosphatase</fullName>
    </alternativeName>
    <alternativeName>
        <fullName evidence="10">Non-standard purine NTP pyrophosphatase</fullName>
    </alternativeName>
    <alternativeName>
        <fullName evidence="10">Nucleoside-triphosphate diphosphatase</fullName>
    </alternativeName>
    <alternativeName>
        <fullName evidence="10">Nucleoside-triphosphate pyrophosphatase</fullName>
        <shortName evidence="10">NTPase</shortName>
    </alternativeName>
</protein>
<dbReference type="InterPro" id="IPR029001">
    <property type="entry name" value="ITPase-like_fam"/>
</dbReference>
<dbReference type="AlphaFoldDB" id="A0A0P6Y8S2"/>